<gene>
    <name evidence="11" type="ORF">TraAM80_05858</name>
</gene>
<comment type="subcellular location">
    <subcellularLocation>
        <location evidence="1">Cytoplasm</location>
        <location evidence="1">Cytosol</location>
    </subcellularLocation>
</comment>
<dbReference type="VEuPathDB" id="TriTrypDB:TRSC58_03466"/>
<evidence type="ECO:0000313" key="12">
    <source>
        <dbReference type="Proteomes" id="UP000283634"/>
    </source>
</evidence>
<dbReference type="InterPro" id="IPR037171">
    <property type="entry name" value="NagB/RpiA_transferase-like"/>
</dbReference>
<dbReference type="GO" id="GO:0005829">
    <property type="term" value="C:cytosol"/>
    <property type="evidence" value="ECO:0007669"/>
    <property type="project" value="UniProtKB-SubCell"/>
</dbReference>
<name>A0A422NCU2_TRYRA</name>
<evidence type="ECO:0000256" key="9">
    <source>
        <dbReference type="RuleBase" id="RU003814"/>
    </source>
</evidence>
<dbReference type="PANTHER" id="PTHR45859">
    <property type="entry name" value="TRANSLATION INITIATION FACTOR EIF-2B SUBUNIT BETA"/>
    <property type="match status" value="1"/>
</dbReference>
<proteinExistence type="inferred from homology"/>
<comment type="subunit">
    <text evidence="8">Component of the translation initiation factor 2B (eIF2B) complex which is a heterodecamer of two sets of five different subunits: alpha, beta, gamma, delta and epsilon. Subunits alpha, beta and delta comprise a regulatory subcomplex and subunits epsilon and gamma comprise a catalytic subcomplex. Within the complex, the hexameric regulatory complex resides at the center, with the two heterodimeric catalytic subcomplexes bound on opposite sides.</text>
</comment>
<keyword evidence="5" id="KW-0648">Protein biosynthesis</keyword>
<reference evidence="11 12" key="1">
    <citation type="journal article" date="2018" name="BMC Genomics">
        <title>Genomic comparison of Trypanosoma conorhini and Trypanosoma rangeli to Trypanosoma cruzi strains of high and low virulence.</title>
        <authorList>
            <person name="Bradwell K.R."/>
            <person name="Koparde V.N."/>
            <person name="Matveyev A.V."/>
            <person name="Serrano M.G."/>
            <person name="Alves J.M."/>
            <person name="Parikh H."/>
            <person name="Huang B."/>
            <person name="Lee V."/>
            <person name="Espinosa-Alvarez O."/>
            <person name="Ortiz P.A."/>
            <person name="Costa-Martins A.G."/>
            <person name="Teixeira M.M."/>
            <person name="Buck G.A."/>
        </authorList>
    </citation>
    <scope>NUCLEOTIDE SEQUENCE [LARGE SCALE GENOMIC DNA]</scope>
    <source>
        <strain evidence="11 12">AM80</strain>
    </source>
</reference>
<comment type="similarity">
    <text evidence="2 9">Belongs to the eIF-2B alpha/beta/delta subunits family.</text>
</comment>
<accession>A0A422NCU2</accession>
<dbReference type="Gene3D" id="3.40.50.10470">
    <property type="entry name" value="Translation initiation factor eif-2b, domain 2"/>
    <property type="match status" value="1"/>
</dbReference>
<evidence type="ECO:0000256" key="3">
    <source>
        <dbReference type="ARBA" id="ARBA00022490"/>
    </source>
</evidence>
<evidence type="ECO:0000256" key="7">
    <source>
        <dbReference type="ARBA" id="ARBA00044228"/>
    </source>
</evidence>
<feature type="region of interest" description="Disordered" evidence="10">
    <location>
        <begin position="159"/>
        <end position="196"/>
    </location>
</feature>
<dbReference type="Proteomes" id="UP000283634">
    <property type="component" value="Unassembled WGS sequence"/>
</dbReference>
<dbReference type="PANTHER" id="PTHR45859:SF1">
    <property type="entry name" value="TRANSLATION INITIATION FACTOR EIF-2B SUBUNIT BETA"/>
    <property type="match status" value="1"/>
</dbReference>
<dbReference type="OMA" id="PWNTYGS"/>
<sequence length="527" mass="58636">MLKLRTDYHVKEPASLMDAIVRNVERFVSNVRRGKLGARGKRSLSTTAACDMLEIMRQVVSDFREHEAQRESIRHQMLRANCPAGLVATQQVRRLMSLISLVGVKVLRAQFATLMLINVTRRVLSLIREAALENVASEFQLEHLATQWLNEIEDVGCRDGTDNMEQGQQLSPLPLPQEGELHQGSLERSRTDSGSVPFSPLSAICSEERRNRCSFSHKALQVRFNVNNTERDSIVELDATFEADDREAADALGVGIPGVQSLRRAPSRREEEDDEQTADFPVCIDAFFDSLLEAMAVFAGDMEGMCKELCARAPRQLHTTDVVITIGCSNTIQYYFLSALKAHVRFKVIILEGAPFPSHVSQRLAAELRENGAEVQVLPDSSTFAVMGNCTKVLIGAESVLANGGLLATIGTHPLCIAAKHFAVPVLVATTTLKMSLYYPRDIHCTSLVKISRADAKEIPWNTYGSPYDVLPATYWENVEKIGFLTINSPATEYVPPELITLYATNESEYTPSQIHRIVRDNYNPED</sequence>
<protein>
    <recommendedName>
        <fullName evidence="6">Translation initiation factor eIF2B subunit beta</fullName>
    </recommendedName>
    <alternativeName>
        <fullName evidence="7">eIF2B GDP-GTP exchange factor subunit beta</fullName>
    </alternativeName>
</protein>
<evidence type="ECO:0000256" key="8">
    <source>
        <dbReference type="ARBA" id="ARBA00046432"/>
    </source>
</evidence>
<evidence type="ECO:0000256" key="5">
    <source>
        <dbReference type="ARBA" id="ARBA00022917"/>
    </source>
</evidence>
<evidence type="ECO:0000256" key="6">
    <source>
        <dbReference type="ARBA" id="ARBA00044122"/>
    </source>
</evidence>
<keyword evidence="4 11" id="KW-0396">Initiation factor</keyword>
<dbReference type="OrthoDB" id="269919at2759"/>
<dbReference type="SUPFAM" id="SSF100950">
    <property type="entry name" value="NagB/RpiA/CoA transferase-like"/>
    <property type="match status" value="1"/>
</dbReference>
<dbReference type="RefSeq" id="XP_029237426.1">
    <property type="nucleotide sequence ID" value="XM_029382721.1"/>
</dbReference>
<feature type="compositionally biased region" description="Low complexity" evidence="10">
    <location>
        <begin position="165"/>
        <end position="178"/>
    </location>
</feature>
<evidence type="ECO:0000256" key="1">
    <source>
        <dbReference type="ARBA" id="ARBA00004514"/>
    </source>
</evidence>
<dbReference type="GO" id="GO:0003743">
    <property type="term" value="F:translation initiation factor activity"/>
    <property type="evidence" value="ECO:0007669"/>
    <property type="project" value="UniProtKB-KW"/>
</dbReference>
<evidence type="ECO:0000256" key="2">
    <source>
        <dbReference type="ARBA" id="ARBA00007251"/>
    </source>
</evidence>
<evidence type="ECO:0000256" key="10">
    <source>
        <dbReference type="SAM" id="MobiDB-lite"/>
    </source>
</evidence>
<comment type="caution">
    <text evidence="11">The sequence shown here is derived from an EMBL/GenBank/DDBJ whole genome shotgun (WGS) entry which is preliminary data.</text>
</comment>
<dbReference type="AlphaFoldDB" id="A0A422NCU2"/>
<keyword evidence="3" id="KW-0963">Cytoplasm</keyword>
<dbReference type="EMBL" id="MKGL01000201">
    <property type="protein sequence ID" value="RNF03295.1"/>
    <property type="molecule type" value="Genomic_DNA"/>
</dbReference>
<dbReference type="GO" id="GO:0005851">
    <property type="term" value="C:eukaryotic translation initiation factor 2B complex"/>
    <property type="evidence" value="ECO:0007669"/>
    <property type="project" value="TreeGrafter"/>
</dbReference>
<evidence type="ECO:0000256" key="4">
    <source>
        <dbReference type="ARBA" id="ARBA00022540"/>
    </source>
</evidence>
<keyword evidence="12" id="KW-1185">Reference proteome</keyword>
<dbReference type="GO" id="GO:0005085">
    <property type="term" value="F:guanyl-nucleotide exchange factor activity"/>
    <property type="evidence" value="ECO:0007669"/>
    <property type="project" value="TreeGrafter"/>
</dbReference>
<organism evidence="11 12">
    <name type="scientific">Trypanosoma rangeli</name>
    <dbReference type="NCBI Taxonomy" id="5698"/>
    <lineage>
        <taxon>Eukaryota</taxon>
        <taxon>Discoba</taxon>
        <taxon>Euglenozoa</taxon>
        <taxon>Kinetoplastea</taxon>
        <taxon>Metakinetoplastina</taxon>
        <taxon>Trypanosomatida</taxon>
        <taxon>Trypanosomatidae</taxon>
        <taxon>Trypanosoma</taxon>
        <taxon>Herpetosoma</taxon>
    </lineage>
</organism>
<dbReference type="Pfam" id="PF01008">
    <property type="entry name" value="IF-2B"/>
    <property type="match status" value="1"/>
</dbReference>
<dbReference type="InterPro" id="IPR051855">
    <property type="entry name" value="eIF2B_beta_subunit"/>
</dbReference>
<dbReference type="InterPro" id="IPR000649">
    <property type="entry name" value="IF-2B-related"/>
</dbReference>
<dbReference type="GO" id="GO:0016853">
    <property type="term" value="F:isomerase activity"/>
    <property type="evidence" value="ECO:0007669"/>
    <property type="project" value="UniProtKB-KW"/>
</dbReference>
<keyword evidence="11" id="KW-0413">Isomerase</keyword>
<evidence type="ECO:0000313" key="11">
    <source>
        <dbReference type="EMBL" id="RNF03295.1"/>
    </source>
</evidence>
<dbReference type="InterPro" id="IPR042529">
    <property type="entry name" value="IF_2B-like_C"/>
</dbReference>
<feature type="compositionally biased region" description="Basic and acidic residues" evidence="10">
    <location>
        <begin position="179"/>
        <end position="191"/>
    </location>
</feature>
<dbReference type="GeneID" id="40329791"/>